<comment type="caution">
    <text evidence="1">The sequence shown here is derived from an EMBL/GenBank/DDBJ whole genome shotgun (WGS) entry which is preliminary data.</text>
</comment>
<evidence type="ECO:0000313" key="1">
    <source>
        <dbReference type="EMBL" id="MEW9806805.1"/>
    </source>
</evidence>
<reference evidence="1 2" key="1">
    <citation type="submission" date="2024-06" db="EMBL/GenBank/DDBJ databases">
        <authorList>
            <person name="Tuo L."/>
        </authorList>
    </citation>
    <scope>NUCLEOTIDE SEQUENCE [LARGE SCALE GENOMIC DNA]</scope>
    <source>
        <strain evidence="1 2">ZMM04-5</strain>
    </source>
</reference>
<organism evidence="1 2">
    <name type="scientific">Mesorhizobium marinum</name>
    <dbReference type="NCBI Taxonomy" id="3228790"/>
    <lineage>
        <taxon>Bacteria</taxon>
        <taxon>Pseudomonadati</taxon>
        <taxon>Pseudomonadota</taxon>
        <taxon>Alphaproteobacteria</taxon>
        <taxon>Hyphomicrobiales</taxon>
        <taxon>Phyllobacteriaceae</taxon>
        <taxon>Mesorhizobium</taxon>
    </lineage>
</organism>
<proteinExistence type="predicted"/>
<dbReference type="EMBL" id="JBFOCI010000003">
    <property type="protein sequence ID" value="MEW9806805.1"/>
    <property type="molecule type" value="Genomic_DNA"/>
</dbReference>
<sequence length="113" mass="11655">MNANRRRGEIAADLDGRQYRLCLTLGALAELEAAFAADDLGALVERFSRGRLSATDMIRVIGAGLRGAGNDIADAEVGAMRSGEGAAGFAAIVSDLLVATFGAARAETHPPNP</sequence>
<dbReference type="Proteomes" id="UP001556196">
    <property type="component" value="Unassembled WGS sequence"/>
</dbReference>
<dbReference type="InterPro" id="IPR021791">
    <property type="entry name" value="Phage_TAC_11"/>
</dbReference>
<evidence type="ECO:0000313" key="2">
    <source>
        <dbReference type="Proteomes" id="UP001556196"/>
    </source>
</evidence>
<gene>
    <name evidence="1" type="ORF">ABUE31_12505</name>
</gene>
<dbReference type="Pfam" id="PF11836">
    <property type="entry name" value="Phage_TAC_11"/>
    <property type="match status" value="1"/>
</dbReference>
<dbReference type="RefSeq" id="WP_367723930.1">
    <property type="nucleotide sequence ID" value="NZ_JBFOCH010000042.1"/>
</dbReference>
<protein>
    <submittedName>
        <fullName evidence="1">Gene transfer agent family protein</fullName>
    </submittedName>
</protein>
<accession>A0ABV3R0E6</accession>
<keyword evidence="2" id="KW-1185">Reference proteome</keyword>
<name>A0ABV3R0E6_9HYPH</name>